<feature type="transmembrane region" description="Helical" evidence="10">
    <location>
        <begin position="134"/>
        <end position="153"/>
    </location>
</feature>
<feature type="transmembrane region" description="Helical" evidence="10">
    <location>
        <begin position="21"/>
        <end position="41"/>
    </location>
</feature>
<dbReference type="OMA" id="DKACRTI"/>
<evidence type="ECO:0000256" key="7">
    <source>
        <dbReference type="ARBA" id="ARBA00023303"/>
    </source>
</evidence>
<dbReference type="AlphaFoldDB" id="A0A7M7PTU6"/>
<dbReference type="InterPro" id="IPR003280">
    <property type="entry name" value="2pore_dom_K_chnl"/>
</dbReference>
<dbReference type="OrthoDB" id="297496at2759"/>
<dbReference type="PANTHER" id="PTHR11003:SF291">
    <property type="entry name" value="IP11374P"/>
    <property type="match status" value="1"/>
</dbReference>
<feature type="compositionally biased region" description="Basic and acidic residues" evidence="9">
    <location>
        <begin position="174"/>
        <end position="189"/>
    </location>
</feature>
<dbReference type="GO" id="GO:0005267">
    <property type="term" value="F:potassium channel activity"/>
    <property type="evidence" value="ECO:0007669"/>
    <property type="project" value="InterPro"/>
</dbReference>
<dbReference type="SUPFAM" id="SSF81324">
    <property type="entry name" value="Voltage-gated potassium channels"/>
    <property type="match status" value="1"/>
</dbReference>
<sequence length="214" mass="23837">MRVSYTGYGNISPSTRGGQSFTIFYALIGIPLCCVVLAQMGTKINAKVKLLIDRISECFGQYEMKSWMLPAIQGILLTTFLLGFGLIIPAAAFSVTEGWSFHEAWYYCFITVTTIGFGDYVIGTNSDIPYTVVYKWFSLLWIFFGLIVMATIISKMTDWLSEKTEKAQVFVKQGQEKEGGEMESDDSRGKLNGNGGEENVDKDVEMNTVLNGQD</sequence>
<reference evidence="12" key="2">
    <citation type="submission" date="2021-01" db="UniProtKB">
        <authorList>
            <consortium name="EnsemblMetazoa"/>
        </authorList>
    </citation>
    <scope>IDENTIFICATION</scope>
</reference>
<dbReference type="InterPro" id="IPR013099">
    <property type="entry name" value="K_chnl_dom"/>
</dbReference>
<name>A0A7M7PTU6_STRPU</name>
<keyword evidence="2 8" id="KW-0813">Transport</keyword>
<dbReference type="GO" id="GO:0016020">
    <property type="term" value="C:membrane"/>
    <property type="evidence" value="ECO:0007669"/>
    <property type="project" value="UniProtKB-SubCell"/>
</dbReference>
<feature type="domain" description="Potassium channel" evidence="11">
    <location>
        <begin position="6"/>
        <end position="44"/>
    </location>
</feature>
<evidence type="ECO:0000256" key="6">
    <source>
        <dbReference type="ARBA" id="ARBA00023136"/>
    </source>
</evidence>
<evidence type="ECO:0000313" key="13">
    <source>
        <dbReference type="Proteomes" id="UP000007110"/>
    </source>
</evidence>
<dbReference type="PANTHER" id="PTHR11003">
    <property type="entry name" value="POTASSIUM CHANNEL, SUBFAMILY K"/>
    <property type="match status" value="1"/>
</dbReference>
<dbReference type="PRINTS" id="PR01333">
    <property type="entry name" value="2POREKCHANEL"/>
</dbReference>
<evidence type="ECO:0000256" key="4">
    <source>
        <dbReference type="ARBA" id="ARBA00022989"/>
    </source>
</evidence>
<evidence type="ECO:0000256" key="9">
    <source>
        <dbReference type="SAM" id="MobiDB-lite"/>
    </source>
</evidence>
<comment type="subcellular location">
    <subcellularLocation>
        <location evidence="1">Membrane</location>
        <topology evidence="1">Multi-pass membrane protein</topology>
    </subcellularLocation>
</comment>
<keyword evidence="13" id="KW-1185">Reference proteome</keyword>
<feature type="domain" description="Potassium channel" evidence="11">
    <location>
        <begin position="82"/>
        <end position="161"/>
    </location>
</feature>
<dbReference type="Gene3D" id="1.10.287.70">
    <property type="match status" value="1"/>
</dbReference>
<feature type="transmembrane region" description="Helical" evidence="10">
    <location>
        <begin position="71"/>
        <end position="92"/>
    </location>
</feature>
<protein>
    <recommendedName>
        <fullName evidence="11">Potassium channel domain-containing protein</fullName>
    </recommendedName>
</protein>
<keyword evidence="7 8" id="KW-0407">Ion channel</keyword>
<evidence type="ECO:0000259" key="11">
    <source>
        <dbReference type="Pfam" id="PF07885"/>
    </source>
</evidence>
<dbReference type="RefSeq" id="XP_030854999.1">
    <property type="nucleotide sequence ID" value="XM_030999139.1"/>
</dbReference>
<keyword evidence="3 8" id="KW-0812">Transmembrane</keyword>
<evidence type="ECO:0000256" key="2">
    <source>
        <dbReference type="ARBA" id="ARBA00022448"/>
    </source>
</evidence>
<proteinExistence type="inferred from homology"/>
<feature type="transmembrane region" description="Helical" evidence="10">
    <location>
        <begin position="104"/>
        <end position="122"/>
    </location>
</feature>
<comment type="similarity">
    <text evidence="8">Belongs to the two pore domain potassium channel (TC 1.A.1.8) family.</text>
</comment>
<evidence type="ECO:0000313" key="12">
    <source>
        <dbReference type="EnsemblMetazoa" id="XP_030854999"/>
    </source>
</evidence>
<reference evidence="13" key="1">
    <citation type="submission" date="2015-02" db="EMBL/GenBank/DDBJ databases">
        <title>Genome sequencing for Strongylocentrotus purpuratus.</title>
        <authorList>
            <person name="Murali S."/>
            <person name="Liu Y."/>
            <person name="Vee V."/>
            <person name="English A."/>
            <person name="Wang M."/>
            <person name="Skinner E."/>
            <person name="Han Y."/>
            <person name="Muzny D.M."/>
            <person name="Worley K.C."/>
            <person name="Gibbs R.A."/>
        </authorList>
    </citation>
    <scope>NUCLEOTIDE SEQUENCE</scope>
</reference>
<keyword evidence="6 10" id="KW-0472">Membrane</keyword>
<accession>A0A7M7PTU6</accession>
<evidence type="ECO:0000256" key="8">
    <source>
        <dbReference type="RuleBase" id="RU003857"/>
    </source>
</evidence>
<keyword evidence="5 8" id="KW-0406">Ion transport</keyword>
<dbReference type="EnsemblMetazoa" id="XM_030999139">
    <property type="protein sequence ID" value="XP_030854999"/>
    <property type="gene ID" value="LOC115918141"/>
</dbReference>
<dbReference type="InParanoid" id="A0A7M7PTU6"/>
<dbReference type="Proteomes" id="UP000007110">
    <property type="component" value="Unassembled WGS sequence"/>
</dbReference>
<keyword evidence="4 10" id="KW-1133">Transmembrane helix</keyword>
<evidence type="ECO:0000256" key="3">
    <source>
        <dbReference type="ARBA" id="ARBA00022692"/>
    </source>
</evidence>
<organism evidence="12 13">
    <name type="scientific">Strongylocentrotus purpuratus</name>
    <name type="common">Purple sea urchin</name>
    <dbReference type="NCBI Taxonomy" id="7668"/>
    <lineage>
        <taxon>Eukaryota</taxon>
        <taxon>Metazoa</taxon>
        <taxon>Echinodermata</taxon>
        <taxon>Eleutherozoa</taxon>
        <taxon>Echinozoa</taxon>
        <taxon>Echinoidea</taxon>
        <taxon>Euechinoidea</taxon>
        <taxon>Echinacea</taxon>
        <taxon>Camarodonta</taxon>
        <taxon>Echinidea</taxon>
        <taxon>Strongylocentrotidae</taxon>
        <taxon>Strongylocentrotus</taxon>
    </lineage>
</organism>
<dbReference type="Pfam" id="PF07885">
    <property type="entry name" value="Ion_trans_2"/>
    <property type="match status" value="2"/>
</dbReference>
<dbReference type="KEGG" id="spu:115918141"/>
<evidence type="ECO:0000256" key="1">
    <source>
        <dbReference type="ARBA" id="ARBA00004141"/>
    </source>
</evidence>
<dbReference type="GeneID" id="115918141"/>
<evidence type="ECO:0000256" key="5">
    <source>
        <dbReference type="ARBA" id="ARBA00023065"/>
    </source>
</evidence>
<evidence type="ECO:0000256" key="10">
    <source>
        <dbReference type="SAM" id="Phobius"/>
    </source>
</evidence>
<feature type="region of interest" description="Disordered" evidence="9">
    <location>
        <begin position="172"/>
        <end position="214"/>
    </location>
</feature>